<evidence type="ECO:0000259" key="10">
    <source>
        <dbReference type="PROSITE" id="PS50109"/>
    </source>
</evidence>
<evidence type="ECO:0000259" key="12">
    <source>
        <dbReference type="PROSITE" id="PS50851"/>
    </source>
</evidence>
<dbReference type="Gene3D" id="3.30.565.10">
    <property type="entry name" value="Histidine kinase-like ATPase, C-terminal domain"/>
    <property type="match status" value="1"/>
</dbReference>
<feature type="domain" description="Histidine kinase" evidence="10">
    <location>
        <begin position="205"/>
        <end position="436"/>
    </location>
</feature>
<feature type="region of interest" description="Disordered" evidence="9">
    <location>
        <begin position="124"/>
        <end position="153"/>
    </location>
</feature>
<reference evidence="14" key="1">
    <citation type="submission" date="2022-10" db="EMBL/GenBank/DDBJ databases">
        <title>The WGS of Solirubrobacter ginsenosidimutans DSM 21036.</title>
        <authorList>
            <person name="Jiang Z."/>
        </authorList>
    </citation>
    <scope>NUCLEOTIDE SEQUENCE</scope>
    <source>
        <strain evidence="14">DSM 21036</strain>
    </source>
</reference>
<feature type="domain" description="CheW-like" evidence="12">
    <location>
        <begin position="438"/>
        <end position="569"/>
    </location>
</feature>
<dbReference type="CDD" id="cd00088">
    <property type="entry name" value="HPT"/>
    <property type="match status" value="1"/>
</dbReference>
<dbReference type="SUPFAM" id="SSF52172">
    <property type="entry name" value="CheY-like"/>
    <property type="match status" value="1"/>
</dbReference>
<dbReference type="AlphaFoldDB" id="A0A9X3S2P6"/>
<dbReference type="Gene3D" id="1.20.120.160">
    <property type="entry name" value="HPT domain"/>
    <property type="match status" value="1"/>
</dbReference>
<dbReference type="InterPro" id="IPR008207">
    <property type="entry name" value="Sig_transdc_His_kin_Hpt_dom"/>
</dbReference>
<feature type="domain" description="Response regulatory" evidence="11">
    <location>
        <begin position="592"/>
        <end position="708"/>
    </location>
</feature>
<evidence type="ECO:0000256" key="7">
    <source>
        <dbReference type="PROSITE-ProRule" id="PRU00110"/>
    </source>
</evidence>
<feature type="modified residue" description="Phosphohistidine" evidence="7">
    <location>
        <position position="47"/>
    </location>
</feature>
<evidence type="ECO:0000256" key="4">
    <source>
        <dbReference type="ARBA" id="ARBA00022679"/>
    </source>
</evidence>
<dbReference type="PROSITE" id="PS50894">
    <property type="entry name" value="HPT"/>
    <property type="match status" value="1"/>
</dbReference>
<dbReference type="InterPro" id="IPR001789">
    <property type="entry name" value="Sig_transdc_resp-reg_receiver"/>
</dbReference>
<dbReference type="InterPro" id="IPR005467">
    <property type="entry name" value="His_kinase_dom"/>
</dbReference>
<keyword evidence="5" id="KW-0418">Kinase</keyword>
<dbReference type="InterPro" id="IPR036890">
    <property type="entry name" value="HATPase_C_sf"/>
</dbReference>
<evidence type="ECO:0000259" key="11">
    <source>
        <dbReference type="PROSITE" id="PS50110"/>
    </source>
</evidence>
<comment type="caution">
    <text evidence="14">The sequence shown here is derived from an EMBL/GenBank/DDBJ whole genome shotgun (WGS) entry which is preliminary data.</text>
</comment>
<organism evidence="14 15">
    <name type="scientific">Solirubrobacter ginsenosidimutans</name>
    <dbReference type="NCBI Taxonomy" id="490573"/>
    <lineage>
        <taxon>Bacteria</taxon>
        <taxon>Bacillati</taxon>
        <taxon>Actinomycetota</taxon>
        <taxon>Thermoleophilia</taxon>
        <taxon>Solirubrobacterales</taxon>
        <taxon>Solirubrobacteraceae</taxon>
        <taxon>Solirubrobacter</taxon>
    </lineage>
</organism>
<keyword evidence="4" id="KW-0808">Transferase</keyword>
<dbReference type="SUPFAM" id="SSF50341">
    <property type="entry name" value="CheW-like"/>
    <property type="match status" value="1"/>
</dbReference>
<dbReference type="InterPro" id="IPR036061">
    <property type="entry name" value="CheW-like_dom_sf"/>
</dbReference>
<keyword evidence="6" id="KW-0902">Two-component regulatory system</keyword>
<dbReference type="InterPro" id="IPR004358">
    <property type="entry name" value="Sig_transdc_His_kin-like_C"/>
</dbReference>
<evidence type="ECO:0000256" key="8">
    <source>
        <dbReference type="PROSITE-ProRule" id="PRU00169"/>
    </source>
</evidence>
<dbReference type="Gene3D" id="2.30.30.40">
    <property type="entry name" value="SH3 Domains"/>
    <property type="match status" value="1"/>
</dbReference>
<dbReference type="PROSITE" id="PS50109">
    <property type="entry name" value="HIS_KIN"/>
    <property type="match status" value="1"/>
</dbReference>
<dbReference type="Gene3D" id="3.40.50.2300">
    <property type="match status" value="1"/>
</dbReference>
<dbReference type="PANTHER" id="PTHR43395:SF1">
    <property type="entry name" value="CHEMOTAXIS PROTEIN CHEA"/>
    <property type="match status" value="1"/>
</dbReference>
<gene>
    <name evidence="14" type="ORF">OM076_31415</name>
</gene>
<dbReference type="Pfam" id="PF01627">
    <property type="entry name" value="Hpt"/>
    <property type="match status" value="1"/>
</dbReference>
<dbReference type="InterPro" id="IPR002545">
    <property type="entry name" value="CheW-lke_dom"/>
</dbReference>
<feature type="modified residue" description="4-aspartylphosphate" evidence="8">
    <location>
        <position position="641"/>
    </location>
</feature>
<dbReference type="PANTHER" id="PTHR43395">
    <property type="entry name" value="SENSOR HISTIDINE KINASE CHEA"/>
    <property type="match status" value="1"/>
</dbReference>
<dbReference type="Pfam" id="PF02518">
    <property type="entry name" value="HATPase_c"/>
    <property type="match status" value="1"/>
</dbReference>
<dbReference type="PROSITE" id="PS50851">
    <property type="entry name" value="CHEW"/>
    <property type="match status" value="1"/>
</dbReference>
<dbReference type="SUPFAM" id="SSF55874">
    <property type="entry name" value="ATPase domain of HSP90 chaperone/DNA topoisomerase II/histidine kinase"/>
    <property type="match status" value="1"/>
</dbReference>
<evidence type="ECO:0000256" key="1">
    <source>
        <dbReference type="ARBA" id="ARBA00000085"/>
    </source>
</evidence>
<evidence type="ECO:0000256" key="2">
    <source>
        <dbReference type="ARBA" id="ARBA00012438"/>
    </source>
</evidence>
<feature type="domain" description="HPt" evidence="13">
    <location>
        <begin position="1"/>
        <end position="104"/>
    </location>
</feature>
<dbReference type="GO" id="GO:0006935">
    <property type="term" value="P:chemotaxis"/>
    <property type="evidence" value="ECO:0007669"/>
    <property type="project" value="InterPro"/>
</dbReference>
<dbReference type="GO" id="GO:0004673">
    <property type="term" value="F:protein histidine kinase activity"/>
    <property type="evidence" value="ECO:0007669"/>
    <property type="project" value="UniProtKB-EC"/>
</dbReference>
<sequence>MARLLATFAVEADEHLVALRRHLLELSAERPEEEARALVESTFRDMHTLKGAARSVGQRDVERLCASCEALLSVLKRSETLPGEAVISLLDEAVAAIAVLVASGPGTPVPPDLLERLDRAVIDPDDIAPQPKRAPEPEPEPEPAAEPDAPVAVPGPAVAAKRAATIRMATDDLDVLLRRGEELLAIKLAADEWVTGAEAFHERLRHAHRAEDPLAEIRALEATARAMVTGLRRDRRSIAGAVDGLLEQAQRVRMMPASSVLDLLPLMVRDLAQSQDKRVEFSATGGELRVDRRVLEAIKGPLIHMVRNAVDHGLEPADERTALGKPAIGRLTATVRPLERGRVEFVLTDDGRGIDAQRVQDAARRARIAVPASEEEALALVFRSGLSTSFVITDVSGHGLGLAIVKEQVTKLGGEVQLDTRPGEGTTIRLIAPATIATFRGLLVRAGEQRFLLPIENVDRAIAPEPLTQGGQLKIRYEGELLPCAPLANLLGIEASHAPSERLACAILNAGGQRAGVLVDEIVGDREVLVKDFEPPLIRVRNVAAAGLLGAGELVLVLRPADLVAGAAEARTIADTSPEIAEPAPEPDGPPWVLVVDDAVTTRAMERGLLELAGYQVKVAVDGLDAWTTLKSERFDLVVSDVDMPRMNGFELTQRIRADERLQDLPVVLVSALEAREDKERGIEVGANAYVVKSSFEQSNLLEIINRLGVRP</sequence>
<evidence type="ECO:0000256" key="5">
    <source>
        <dbReference type="ARBA" id="ARBA00022777"/>
    </source>
</evidence>
<keyword evidence="15" id="KW-1185">Reference proteome</keyword>
<dbReference type="Proteomes" id="UP001149140">
    <property type="component" value="Unassembled WGS sequence"/>
</dbReference>
<keyword evidence="3 8" id="KW-0597">Phosphoprotein</keyword>
<evidence type="ECO:0000313" key="15">
    <source>
        <dbReference type="Proteomes" id="UP001149140"/>
    </source>
</evidence>
<dbReference type="SUPFAM" id="SSF47226">
    <property type="entry name" value="Histidine-containing phosphotransfer domain, HPT domain"/>
    <property type="match status" value="1"/>
</dbReference>
<dbReference type="PRINTS" id="PR00344">
    <property type="entry name" value="BCTRLSENSOR"/>
</dbReference>
<dbReference type="InterPro" id="IPR003594">
    <property type="entry name" value="HATPase_dom"/>
</dbReference>
<dbReference type="EMBL" id="JAPDOD010000038">
    <property type="protein sequence ID" value="MDA0164820.1"/>
    <property type="molecule type" value="Genomic_DNA"/>
</dbReference>
<dbReference type="PROSITE" id="PS50110">
    <property type="entry name" value="RESPONSE_REGULATORY"/>
    <property type="match status" value="1"/>
</dbReference>
<dbReference type="SMART" id="SM00387">
    <property type="entry name" value="HATPase_c"/>
    <property type="match status" value="1"/>
</dbReference>
<dbReference type="FunFam" id="3.30.565.10:FF:000016">
    <property type="entry name" value="Chemotaxis protein CheA, putative"/>
    <property type="match status" value="1"/>
</dbReference>
<accession>A0A9X3S2P6</accession>
<dbReference type="EC" id="2.7.13.3" evidence="2"/>
<comment type="catalytic activity">
    <reaction evidence="1">
        <text>ATP + protein L-histidine = ADP + protein N-phospho-L-histidine.</text>
        <dbReference type="EC" id="2.7.13.3"/>
    </reaction>
</comment>
<evidence type="ECO:0000313" key="14">
    <source>
        <dbReference type="EMBL" id="MDA0164820.1"/>
    </source>
</evidence>
<dbReference type="InterPro" id="IPR051315">
    <property type="entry name" value="Bact_Chemotaxis_CheA"/>
</dbReference>
<dbReference type="Pfam" id="PF00072">
    <property type="entry name" value="Response_reg"/>
    <property type="match status" value="1"/>
</dbReference>
<dbReference type="SMART" id="SM00260">
    <property type="entry name" value="CheW"/>
    <property type="match status" value="1"/>
</dbReference>
<protein>
    <recommendedName>
        <fullName evidence="2">histidine kinase</fullName>
        <ecNumber evidence="2">2.7.13.3</ecNumber>
    </recommendedName>
</protein>
<evidence type="ECO:0000256" key="6">
    <source>
        <dbReference type="ARBA" id="ARBA00023012"/>
    </source>
</evidence>
<dbReference type="InterPro" id="IPR036641">
    <property type="entry name" value="HPT_dom_sf"/>
</dbReference>
<dbReference type="InterPro" id="IPR011006">
    <property type="entry name" value="CheY-like_superfamily"/>
</dbReference>
<proteinExistence type="predicted"/>
<evidence type="ECO:0000256" key="9">
    <source>
        <dbReference type="SAM" id="MobiDB-lite"/>
    </source>
</evidence>
<dbReference type="GO" id="GO:0000160">
    <property type="term" value="P:phosphorelay signal transduction system"/>
    <property type="evidence" value="ECO:0007669"/>
    <property type="project" value="UniProtKB-KW"/>
</dbReference>
<dbReference type="SMART" id="SM00073">
    <property type="entry name" value="HPT"/>
    <property type="match status" value="1"/>
</dbReference>
<dbReference type="SMART" id="SM00448">
    <property type="entry name" value="REC"/>
    <property type="match status" value="1"/>
</dbReference>
<evidence type="ECO:0000256" key="3">
    <source>
        <dbReference type="ARBA" id="ARBA00022553"/>
    </source>
</evidence>
<evidence type="ECO:0000259" key="13">
    <source>
        <dbReference type="PROSITE" id="PS50894"/>
    </source>
</evidence>
<dbReference type="Pfam" id="PF01584">
    <property type="entry name" value="CheW"/>
    <property type="match status" value="1"/>
</dbReference>
<name>A0A9X3S2P6_9ACTN</name>